<reference evidence="1 3" key="1">
    <citation type="submission" date="2015-09" db="EMBL/GenBank/DDBJ databases">
        <title>Identification and resolution of microdiversity through metagenomic sequencing of parallel consortia.</title>
        <authorList>
            <person name="Nelson W.C."/>
            <person name="Romine M.F."/>
            <person name="Lindemann S.R."/>
        </authorList>
    </citation>
    <scope>NUCLEOTIDE SEQUENCE [LARGE SCALE GENOMIC DNA]</scope>
    <source>
        <strain evidence="1">HL-109</strain>
    </source>
</reference>
<evidence type="ECO:0000313" key="4">
    <source>
        <dbReference type="Proteomes" id="UP000182800"/>
    </source>
</evidence>
<gene>
    <name evidence="2" type="ORF">GA0071312_0507</name>
    <name evidence="1" type="ORF">HLUCCO17_03155</name>
</gene>
<dbReference type="EMBL" id="LJSX01000003">
    <property type="protein sequence ID" value="KPQ12175.1"/>
    <property type="molecule type" value="Genomic_DNA"/>
</dbReference>
<keyword evidence="4" id="KW-1185">Reference proteome</keyword>
<proteinExistence type="predicted"/>
<sequence>MNLAKARDTSNRLYPRPAREPAATLYVGRVMHRRLRPFGHRFAYRVFSLLIDIDRIDEVAARSRLFSHNRFNLFGYHDRDHGPRENVARENASRDAGAAGHAGLRPWLERHLDAAGIDIGHGRIRLLCFPRVLGYTFNPLSIFFCHDAAGRLAAIIYEVHNTFGERHVYLFRIADGDRASAARSAVLTHATDKTFHVSPFIDMTPRYRFRLREPGETLSILIREADSQGDLLLATLHGEAVAFNDGNLAKLFVTHPLMTLKVVAAIHWEALRLWWKGARYHPRPEPPPHGMSPR</sequence>
<dbReference type="Pfam" id="PF07103">
    <property type="entry name" value="DUF1365"/>
    <property type="match status" value="1"/>
</dbReference>
<dbReference type="EMBL" id="FMBM01000001">
    <property type="protein sequence ID" value="SCC78813.1"/>
    <property type="molecule type" value="Genomic_DNA"/>
</dbReference>
<organism evidence="1 3">
    <name type="scientific">Saliniramus fredricksonii</name>
    <dbReference type="NCBI Taxonomy" id="1653334"/>
    <lineage>
        <taxon>Bacteria</taxon>
        <taxon>Pseudomonadati</taxon>
        <taxon>Pseudomonadota</taxon>
        <taxon>Alphaproteobacteria</taxon>
        <taxon>Hyphomicrobiales</taxon>
        <taxon>Salinarimonadaceae</taxon>
        <taxon>Saliniramus</taxon>
    </lineage>
</organism>
<dbReference type="STRING" id="1653334.GA0071312_0507"/>
<evidence type="ECO:0000313" key="1">
    <source>
        <dbReference type="EMBL" id="KPQ12175.1"/>
    </source>
</evidence>
<dbReference type="InterPro" id="IPR010775">
    <property type="entry name" value="DUF1365"/>
</dbReference>
<name>A0A0P7XAA2_9HYPH</name>
<dbReference type="PATRIC" id="fig|1653334.4.peg.3233"/>
<dbReference type="OrthoDB" id="9778801at2"/>
<dbReference type="PANTHER" id="PTHR33973">
    <property type="entry name" value="OS07G0153300 PROTEIN"/>
    <property type="match status" value="1"/>
</dbReference>
<dbReference type="RefSeq" id="WP_074443483.1">
    <property type="nucleotide sequence ID" value="NZ_FMBM01000001.1"/>
</dbReference>
<dbReference type="PANTHER" id="PTHR33973:SF4">
    <property type="entry name" value="OS07G0153300 PROTEIN"/>
    <property type="match status" value="1"/>
</dbReference>
<evidence type="ECO:0000313" key="3">
    <source>
        <dbReference type="Proteomes" id="UP000050497"/>
    </source>
</evidence>
<dbReference type="AlphaFoldDB" id="A0A0P7XAA2"/>
<accession>A0A0P7XAA2</accession>
<evidence type="ECO:0008006" key="5">
    <source>
        <dbReference type="Google" id="ProtNLM"/>
    </source>
</evidence>
<dbReference type="Proteomes" id="UP000050497">
    <property type="component" value="Unassembled WGS sequence"/>
</dbReference>
<reference evidence="2 4" key="2">
    <citation type="submission" date="2016-08" db="EMBL/GenBank/DDBJ databases">
        <authorList>
            <person name="Varghese N."/>
            <person name="Submissions Spin"/>
        </authorList>
    </citation>
    <scope>NUCLEOTIDE SEQUENCE [LARGE SCALE GENOMIC DNA]</scope>
    <source>
        <strain evidence="2 4">HL-109</strain>
    </source>
</reference>
<dbReference type="Proteomes" id="UP000182800">
    <property type="component" value="Unassembled WGS sequence"/>
</dbReference>
<evidence type="ECO:0000313" key="2">
    <source>
        <dbReference type="EMBL" id="SCC78813.1"/>
    </source>
</evidence>
<comment type="caution">
    <text evidence="1">The sequence shown here is derived from an EMBL/GenBank/DDBJ whole genome shotgun (WGS) entry which is preliminary data.</text>
</comment>
<protein>
    <recommendedName>
        <fullName evidence="5">DUF1365 domain-containing protein</fullName>
    </recommendedName>
</protein>